<feature type="transmembrane region" description="Helical" evidence="9">
    <location>
        <begin position="102"/>
        <end position="127"/>
    </location>
</feature>
<keyword evidence="3 9" id="KW-0812">Transmembrane</keyword>
<dbReference type="CDD" id="cd18578">
    <property type="entry name" value="ABC_6TM_Pgp_ABCB1_D2_like"/>
    <property type="match status" value="1"/>
</dbReference>
<feature type="region of interest" description="Disordered" evidence="8">
    <location>
        <begin position="1"/>
        <end position="29"/>
    </location>
</feature>
<feature type="region of interest" description="Disordered" evidence="8">
    <location>
        <begin position="1362"/>
        <end position="1382"/>
    </location>
</feature>
<feature type="domain" description="ABC transmembrane type-1" evidence="11">
    <location>
        <begin position="56"/>
        <end position="347"/>
    </location>
</feature>
<dbReference type="SUPFAM" id="SSF52540">
    <property type="entry name" value="P-loop containing nucleoside triphosphate hydrolases"/>
    <property type="match status" value="2"/>
</dbReference>
<sequence>MSLHPLDDEDKPAAEEDNISGQGKEQGQDERNYIRQAGWKALFGFTSKKHLGVLSGAIFFAVIAGLILPGQSLLFGLVFNQFANYRSGRISGPALLINVSKYSVYMTALGAGCWFSNALYFMFWLSFGELQARSARDRVFRNLISKDIIWYDMRKNGVGAFLPRVQMQIRELQLSTSQPMGEVFQCLVTGLGSLVLALYFTWDLTLVIICTVPIVYLFMAFLSTRMEPNVHGQGEKLQEALKYVTNAFQSIEMVKSFNGQNSELWRYSRAIKGAATYYIRQANLQSLQMGFMQFATLGMFVQGFWYGSSLVNSGKKNPGQVMTTFWAALMAVQSIIGFLPQLIVLEKGRIAGAKLSAVIAEMQEEGNYPGFVKGVRPQHCAGDIEIKNASFAYPTHPSKLALCDATIFFPAGETTFVVGKSGSGKSTLGQLLLRFYEPSEGEIRLDRHPLQTLDIRWLRENITLVEQHSVLFDDTIFQNIAMVKQESRNVTVDEVKEASQFALLQHVVNDMPDGFNTMVGSKGNAISGGQRQRVALARARLRDTPILILDESTSALDYITRSLVLDAIRVWRSGKTTIIITHDISQILPQDYVYVLERSQVAQEGYRKSIEANIGSPFDAFLSSQVDGVSEVDEPEDDSSNHLLSLYADSTNSVNSQDATSQYSSNPIDPLDAYLEQRESDLPYRRTVFSIPPGTPSQRNSIVPHVASPYWAFMPGAAENVATLAGSFQPYSSRPPPTYKSTISPYQKHRIDNSTETNIQSMPRYGETATRNYSSPTSMRRPRKLSPIRLLDQPVKLETKLRSWKRERKQKLEAEPTLSMTTILFKVWPKLDWISRLLLVAALFAACIHASATPVFSFVFSRLLSTFYIPTNQHSMALAYSLAILAIAAIDGISSYLFHFLLEYCAQVWINNTKMEAMRQLLDQPREFFDKEQNGVSRLAECLDHFAEETRNILGRFTGVIFVVIVMITIALVWSLISCWKLTLVAIAIAPIMYAITTSYKAISGKWEGHTNDADEKVGAILHETFINIRTVRSLTLEETFHKKYINATTNAFKVGLKRAFYSGIFFGLTDSAILFVTAFLFWYGAIVVSSGDFDTTHIIQTFSVLLLSTSYANSIIALIPQIGTAKDAATRFLRLSSLPQTSHEHSGTVRIPSVGNIALHNLSFTYPTRPDQIVLREVNINIPAGRCIAIVGTSGSGKSTIASLLLKLYTTDGGNTRPSSTPEITLSGRNIKRIHTPTLRSLISIVSQTPTLFPGTIAENIAYGLHSSSPYASLSSVRSAATSAGIEGFIESLPGGYETIIGEGGMGISGGQAQRIAIARALVRKPNVLVLDEATSALDVTSAAIIRDSIRRLVATGQERTEAMSSSTFSGSGSGSGRGQRGMTVIIITHAREMMEIAEHIFMLEQGRVIEEGGFEELRQKRGEFARLLRGGECENGGVDDDRIQMGHGWKGKGKDNGD</sequence>
<evidence type="ECO:0000259" key="11">
    <source>
        <dbReference type="PROSITE" id="PS50929"/>
    </source>
</evidence>
<dbReference type="Proteomes" id="UP000250140">
    <property type="component" value="Unassembled WGS sequence"/>
</dbReference>
<evidence type="ECO:0000256" key="5">
    <source>
        <dbReference type="ARBA" id="ARBA00022840"/>
    </source>
</evidence>
<feature type="region of interest" description="Disordered" evidence="8">
    <location>
        <begin position="1440"/>
        <end position="1460"/>
    </location>
</feature>
<gene>
    <name evidence="12" type="ORF">AOQ84DRAFT_345545</name>
</gene>
<feature type="transmembrane region" description="Helical" evidence="9">
    <location>
        <begin position="953"/>
        <end position="974"/>
    </location>
</feature>
<keyword evidence="2" id="KW-0813">Transport</keyword>
<protein>
    <submittedName>
        <fullName evidence="12">P-loop containing nucleoside triphosphate hydrolase protein</fullName>
    </submittedName>
</protein>
<dbReference type="PROSITE" id="PS00211">
    <property type="entry name" value="ABC_TRANSPORTER_1"/>
    <property type="match status" value="1"/>
</dbReference>
<dbReference type="FunFam" id="3.40.50.300:FF:000604">
    <property type="entry name" value="ABC transporter B family member 28"/>
    <property type="match status" value="1"/>
</dbReference>
<dbReference type="Gene3D" id="3.40.50.300">
    <property type="entry name" value="P-loop containing nucleotide triphosphate hydrolases"/>
    <property type="match status" value="2"/>
</dbReference>
<feature type="domain" description="ABC transmembrane type-1" evidence="11">
    <location>
        <begin position="840"/>
        <end position="1125"/>
    </location>
</feature>
<feature type="transmembrane region" description="Helical" evidence="9">
    <location>
        <begin position="837"/>
        <end position="860"/>
    </location>
</feature>
<feature type="transmembrane region" description="Helical" evidence="9">
    <location>
        <begin position="880"/>
        <end position="902"/>
    </location>
</feature>
<evidence type="ECO:0000256" key="7">
    <source>
        <dbReference type="ARBA" id="ARBA00023136"/>
    </source>
</evidence>
<evidence type="ECO:0000256" key="3">
    <source>
        <dbReference type="ARBA" id="ARBA00022692"/>
    </source>
</evidence>
<dbReference type="GO" id="GO:0016887">
    <property type="term" value="F:ATP hydrolysis activity"/>
    <property type="evidence" value="ECO:0007669"/>
    <property type="project" value="InterPro"/>
</dbReference>
<dbReference type="InterPro" id="IPR017871">
    <property type="entry name" value="ABC_transporter-like_CS"/>
</dbReference>
<feature type="domain" description="ABC transporter" evidence="10">
    <location>
        <begin position="1158"/>
        <end position="1432"/>
    </location>
</feature>
<feature type="transmembrane region" description="Helical" evidence="9">
    <location>
        <begin position="206"/>
        <end position="223"/>
    </location>
</feature>
<dbReference type="PROSITE" id="PS50893">
    <property type="entry name" value="ABC_TRANSPORTER_2"/>
    <property type="match status" value="2"/>
</dbReference>
<keyword evidence="4" id="KW-0547">Nucleotide-binding</keyword>
<dbReference type="InterPro" id="IPR036640">
    <property type="entry name" value="ABC1_TM_sf"/>
</dbReference>
<keyword evidence="7 9" id="KW-0472">Membrane</keyword>
<dbReference type="InterPro" id="IPR003593">
    <property type="entry name" value="AAA+_ATPase"/>
</dbReference>
<feature type="transmembrane region" description="Helical" evidence="9">
    <location>
        <begin position="57"/>
        <end position="82"/>
    </location>
</feature>
<dbReference type="GO" id="GO:0005743">
    <property type="term" value="C:mitochondrial inner membrane"/>
    <property type="evidence" value="ECO:0007669"/>
    <property type="project" value="TreeGrafter"/>
</dbReference>
<evidence type="ECO:0000313" key="13">
    <source>
        <dbReference type="Proteomes" id="UP000250140"/>
    </source>
</evidence>
<dbReference type="SUPFAM" id="SSF90123">
    <property type="entry name" value="ABC transporter transmembrane region"/>
    <property type="match status" value="2"/>
</dbReference>
<dbReference type="GO" id="GO:0015421">
    <property type="term" value="F:ABC-type oligopeptide transporter activity"/>
    <property type="evidence" value="ECO:0007669"/>
    <property type="project" value="TreeGrafter"/>
</dbReference>
<dbReference type="PROSITE" id="PS50929">
    <property type="entry name" value="ABC_TM1F"/>
    <property type="match status" value="2"/>
</dbReference>
<feature type="transmembrane region" description="Helical" evidence="9">
    <location>
        <begin position="325"/>
        <end position="345"/>
    </location>
</feature>
<dbReference type="SMART" id="SM00382">
    <property type="entry name" value="AAA"/>
    <property type="match status" value="2"/>
</dbReference>
<dbReference type="PANTHER" id="PTHR43394:SF15">
    <property type="entry name" value="ALPHA-FACTOR-TRANSPORTING ATPASE"/>
    <property type="match status" value="1"/>
</dbReference>
<feature type="transmembrane region" description="Helical" evidence="9">
    <location>
        <begin position="287"/>
        <end position="305"/>
    </location>
</feature>
<dbReference type="OrthoDB" id="6500128at2759"/>
<feature type="transmembrane region" description="Helical" evidence="9">
    <location>
        <begin position="1060"/>
        <end position="1087"/>
    </location>
</feature>
<dbReference type="EMBL" id="KV750415">
    <property type="protein sequence ID" value="OCL04888.1"/>
    <property type="molecule type" value="Genomic_DNA"/>
</dbReference>
<dbReference type="CDD" id="cd18577">
    <property type="entry name" value="ABC_6TM_Pgp_ABCB1_D1_like"/>
    <property type="match status" value="1"/>
</dbReference>
<dbReference type="PANTHER" id="PTHR43394">
    <property type="entry name" value="ATP-DEPENDENT PERMEASE MDL1, MITOCHONDRIAL"/>
    <property type="match status" value="1"/>
</dbReference>
<comment type="subcellular location">
    <subcellularLocation>
        <location evidence="1">Membrane</location>
        <topology evidence="1">Multi-pass membrane protein</topology>
    </subcellularLocation>
</comment>
<dbReference type="Gene3D" id="1.20.1560.10">
    <property type="entry name" value="ABC transporter type 1, transmembrane domain"/>
    <property type="match status" value="2"/>
</dbReference>
<feature type="transmembrane region" description="Helical" evidence="9">
    <location>
        <begin position="1099"/>
        <end position="1120"/>
    </location>
</feature>
<dbReference type="Pfam" id="PF00005">
    <property type="entry name" value="ABC_tran"/>
    <property type="match status" value="2"/>
</dbReference>
<dbReference type="GO" id="GO:0005524">
    <property type="term" value="F:ATP binding"/>
    <property type="evidence" value="ECO:0007669"/>
    <property type="project" value="UniProtKB-KW"/>
</dbReference>
<feature type="compositionally biased region" description="Acidic residues" evidence="8">
    <location>
        <begin position="7"/>
        <end position="18"/>
    </location>
</feature>
<evidence type="ECO:0000256" key="1">
    <source>
        <dbReference type="ARBA" id="ARBA00004141"/>
    </source>
</evidence>
<proteinExistence type="predicted"/>
<dbReference type="InterPro" id="IPR027417">
    <property type="entry name" value="P-loop_NTPase"/>
</dbReference>
<evidence type="ECO:0000256" key="2">
    <source>
        <dbReference type="ARBA" id="ARBA00022448"/>
    </source>
</evidence>
<organism evidence="12 13">
    <name type="scientific">Glonium stellatum</name>
    <dbReference type="NCBI Taxonomy" id="574774"/>
    <lineage>
        <taxon>Eukaryota</taxon>
        <taxon>Fungi</taxon>
        <taxon>Dikarya</taxon>
        <taxon>Ascomycota</taxon>
        <taxon>Pezizomycotina</taxon>
        <taxon>Dothideomycetes</taxon>
        <taxon>Pleosporomycetidae</taxon>
        <taxon>Gloniales</taxon>
        <taxon>Gloniaceae</taxon>
        <taxon>Glonium</taxon>
    </lineage>
</organism>
<evidence type="ECO:0000256" key="6">
    <source>
        <dbReference type="ARBA" id="ARBA00022989"/>
    </source>
</evidence>
<keyword evidence="13" id="KW-1185">Reference proteome</keyword>
<keyword evidence="6 9" id="KW-1133">Transmembrane helix</keyword>
<evidence type="ECO:0000256" key="8">
    <source>
        <dbReference type="SAM" id="MobiDB-lite"/>
    </source>
</evidence>
<accession>A0A8E2EV58</accession>
<dbReference type="InterPro" id="IPR039421">
    <property type="entry name" value="Type_1_exporter"/>
</dbReference>
<name>A0A8E2EV58_9PEZI</name>
<dbReference type="InterPro" id="IPR003439">
    <property type="entry name" value="ABC_transporter-like_ATP-bd"/>
</dbReference>
<keyword evidence="5" id="KW-0067">ATP-binding</keyword>
<evidence type="ECO:0000313" key="12">
    <source>
        <dbReference type="EMBL" id="OCL04888.1"/>
    </source>
</evidence>
<evidence type="ECO:0000256" key="4">
    <source>
        <dbReference type="ARBA" id="ARBA00022741"/>
    </source>
</evidence>
<keyword evidence="12" id="KW-0378">Hydrolase</keyword>
<dbReference type="Pfam" id="PF00664">
    <property type="entry name" value="ABC_membrane"/>
    <property type="match status" value="2"/>
</dbReference>
<dbReference type="GO" id="GO:0090374">
    <property type="term" value="P:oligopeptide export from mitochondrion"/>
    <property type="evidence" value="ECO:0007669"/>
    <property type="project" value="TreeGrafter"/>
</dbReference>
<feature type="transmembrane region" description="Helical" evidence="9">
    <location>
        <begin position="980"/>
        <end position="997"/>
    </location>
</feature>
<evidence type="ECO:0000259" key="10">
    <source>
        <dbReference type="PROSITE" id="PS50893"/>
    </source>
</evidence>
<dbReference type="InterPro" id="IPR011527">
    <property type="entry name" value="ABC1_TM_dom"/>
</dbReference>
<evidence type="ECO:0000256" key="9">
    <source>
        <dbReference type="SAM" id="Phobius"/>
    </source>
</evidence>
<dbReference type="FunFam" id="3.40.50.300:FF:001471">
    <property type="entry name" value="P-loop containing nucleoside triphosphate hydrolase protein"/>
    <property type="match status" value="1"/>
</dbReference>
<feature type="domain" description="ABC transporter" evidence="10">
    <location>
        <begin position="384"/>
        <end position="623"/>
    </location>
</feature>
<reference evidence="12 13" key="1">
    <citation type="journal article" date="2016" name="Nat. Commun.">
        <title>Ectomycorrhizal ecology is imprinted in the genome of the dominant symbiotic fungus Cenococcum geophilum.</title>
        <authorList>
            <consortium name="DOE Joint Genome Institute"/>
            <person name="Peter M."/>
            <person name="Kohler A."/>
            <person name="Ohm R.A."/>
            <person name="Kuo A."/>
            <person name="Krutzmann J."/>
            <person name="Morin E."/>
            <person name="Arend M."/>
            <person name="Barry K.W."/>
            <person name="Binder M."/>
            <person name="Choi C."/>
            <person name="Clum A."/>
            <person name="Copeland A."/>
            <person name="Grisel N."/>
            <person name="Haridas S."/>
            <person name="Kipfer T."/>
            <person name="LaButti K."/>
            <person name="Lindquist E."/>
            <person name="Lipzen A."/>
            <person name="Maire R."/>
            <person name="Meier B."/>
            <person name="Mihaltcheva S."/>
            <person name="Molinier V."/>
            <person name="Murat C."/>
            <person name="Poggeler S."/>
            <person name="Quandt C.A."/>
            <person name="Sperisen C."/>
            <person name="Tritt A."/>
            <person name="Tisserant E."/>
            <person name="Crous P.W."/>
            <person name="Henrissat B."/>
            <person name="Nehls U."/>
            <person name="Egli S."/>
            <person name="Spatafora J.W."/>
            <person name="Grigoriev I.V."/>
            <person name="Martin F.M."/>
        </authorList>
    </citation>
    <scope>NUCLEOTIDE SEQUENCE [LARGE SCALE GENOMIC DNA]</scope>
    <source>
        <strain evidence="12 13">CBS 207.34</strain>
    </source>
</reference>